<dbReference type="Proteomes" id="UP000177565">
    <property type="component" value="Unassembled WGS sequence"/>
</dbReference>
<protein>
    <submittedName>
        <fullName evidence="3">Uncharacterized protein</fullName>
    </submittedName>
</protein>
<evidence type="ECO:0000313" key="4">
    <source>
        <dbReference type="Proteomes" id="UP000177565"/>
    </source>
</evidence>
<feature type="region of interest" description="Disordered" evidence="1">
    <location>
        <begin position="87"/>
        <end position="110"/>
    </location>
</feature>
<sequence>MELVKKYKNILIAVALLTVVLVGYYYWSSGTSGDSGPTLTYDVGGPEPSFVGQEILGVLNQLRSLQIDGSVFDSPAFKSLVDYRVATTSESKGRSDPFAPLPKPAPMKTQ</sequence>
<feature type="compositionally biased region" description="Pro residues" evidence="1">
    <location>
        <begin position="99"/>
        <end position="110"/>
    </location>
</feature>
<name>A0A1G2MR83_9BACT</name>
<evidence type="ECO:0000313" key="3">
    <source>
        <dbReference type="EMBL" id="OHA26386.1"/>
    </source>
</evidence>
<evidence type="ECO:0000256" key="1">
    <source>
        <dbReference type="SAM" id="MobiDB-lite"/>
    </source>
</evidence>
<keyword evidence="2" id="KW-1133">Transmembrane helix</keyword>
<dbReference type="AlphaFoldDB" id="A0A1G2MR83"/>
<feature type="transmembrane region" description="Helical" evidence="2">
    <location>
        <begin position="7"/>
        <end position="27"/>
    </location>
</feature>
<keyword evidence="2" id="KW-0472">Membrane</keyword>
<dbReference type="STRING" id="1802312.A3C06_01645"/>
<keyword evidence="2" id="KW-0812">Transmembrane</keyword>
<accession>A0A1G2MR83</accession>
<dbReference type="EMBL" id="MHRQ01000021">
    <property type="protein sequence ID" value="OHA26386.1"/>
    <property type="molecule type" value="Genomic_DNA"/>
</dbReference>
<proteinExistence type="predicted"/>
<evidence type="ECO:0000256" key="2">
    <source>
        <dbReference type="SAM" id="Phobius"/>
    </source>
</evidence>
<organism evidence="3 4">
    <name type="scientific">Candidatus Taylorbacteria bacterium RIFCSPHIGHO2_02_FULL_46_13</name>
    <dbReference type="NCBI Taxonomy" id="1802312"/>
    <lineage>
        <taxon>Bacteria</taxon>
        <taxon>Candidatus Tayloriibacteriota</taxon>
    </lineage>
</organism>
<reference evidence="3 4" key="1">
    <citation type="journal article" date="2016" name="Nat. Commun.">
        <title>Thousands of microbial genomes shed light on interconnected biogeochemical processes in an aquifer system.</title>
        <authorList>
            <person name="Anantharaman K."/>
            <person name="Brown C.T."/>
            <person name="Hug L.A."/>
            <person name="Sharon I."/>
            <person name="Castelle C.J."/>
            <person name="Probst A.J."/>
            <person name="Thomas B.C."/>
            <person name="Singh A."/>
            <person name="Wilkins M.J."/>
            <person name="Karaoz U."/>
            <person name="Brodie E.L."/>
            <person name="Williams K.H."/>
            <person name="Hubbard S.S."/>
            <person name="Banfield J.F."/>
        </authorList>
    </citation>
    <scope>NUCLEOTIDE SEQUENCE [LARGE SCALE GENOMIC DNA]</scope>
</reference>
<gene>
    <name evidence="3" type="ORF">A3C06_01645</name>
</gene>
<comment type="caution">
    <text evidence="3">The sequence shown here is derived from an EMBL/GenBank/DDBJ whole genome shotgun (WGS) entry which is preliminary data.</text>
</comment>